<feature type="domain" description="DUF4440" evidence="1">
    <location>
        <begin position="7"/>
        <end position="114"/>
    </location>
</feature>
<dbReference type="InterPro" id="IPR027843">
    <property type="entry name" value="DUF4440"/>
</dbReference>
<dbReference type="RefSeq" id="WP_229834456.1">
    <property type="nucleotide sequence ID" value="NZ_BMPI01000006.1"/>
</dbReference>
<dbReference type="AlphaFoldDB" id="A0A917WMD8"/>
<dbReference type="InterPro" id="IPR032710">
    <property type="entry name" value="NTF2-like_dom_sf"/>
</dbReference>
<dbReference type="EMBL" id="BMPI01000006">
    <property type="protein sequence ID" value="GGM16246.1"/>
    <property type="molecule type" value="Genomic_DNA"/>
</dbReference>
<organism evidence="2 3">
    <name type="scientific">Dactylosporangium sucinum</name>
    <dbReference type="NCBI Taxonomy" id="1424081"/>
    <lineage>
        <taxon>Bacteria</taxon>
        <taxon>Bacillati</taxon>
        <taxon>Actinomycetota</taxon>
        <taxon>Actinomycetes</taxon>
        <taxon>Micromonosporales</taxon>
        <taxon>Micromonosporaceae</taxon>
        <taxon>Dactylosporangium</taxon>
    </lineage>
</organism>
<dbReference type="SUPFAM" id="SSF54427">
    <property type="entry name" value="NTF2-like"/>
    <property type="match status" value="1"/>
</dbReference>
<evidence type="ECO:0000313" key="3">
    <source>
        <dbReference type="Proteomes" id="UP000642070"/>
    </source>
</evidence>
<dbReference type="Pfam" id="PF14534">
    <property type="entry name" value="DUF4440"/>
    <property type="match status" value="1"/>
</dbReference>
<keyword evidence="3" id="KW-1185">Reference proteome</keyword>
<dbReference type="Proteomes" id="UP000642070">
    <property type="component" value="Unassembled WGS sequence"/>
</dbReference>
<sequence>MSDVESLRAAERRLQAAQLASDVAALDALIDERLIFTGPDGKLYRKEDDLHVHRTGHQVMTRVDEESLEVLVEERLGVTWFLGTLEGSFGGQPFAWRMRYTRTWVHTETHGWRLVAAHASVA</sequence>
<comment type="caution">
    <text evidence="2">The sequence shown here is derived from an EMBL/GenBank/DDBJ whole genome shotgun (WGS) entry which is preliminary data.</text>
</comment>
<name>A0A917WMD8_9ACTN</name>
<accession>A0A917WMD8</accession>
<reference evidence="2" key="1">
    <citation type="journal article" date="2014" name="Int. J. Syst. Evol. Microbiol.">
        <title>Complete genome sequence of Corynebacterium casei LMG S-19264T (=DSM 44701T), isolated from a smear-ripened cheese.</title>
        <authorList>
            <consortium name="US DOE Joint Genome Institute (JGI-PGF)"/>
            <person name="Walter F."/>
            <person name="Albersmeier A."/>
            <person name="Kalinowski J."/>
            <person name="Ruckert C."/>
        </authorList>
    </citation>
    <scope>NUCLEOTIDE SEQUENCE</scope>
    <source>
        <strain evidence="2">JCM 19831</strain>
    </source>
</reference>
<reference evidence="2" key="2">
    <citation type="submission" date="2020-09" db="EMBL/GenBank/DDBJ databases">
        <authorList>
            <person name="Sun Q."/>
            <person name="Ohkuma M."/>
        </authorList>
    </citation>
    <scope>NUCLEOTIDE SEQUENCE</scope>
    <source>
        <strain evidence="2">JCM 19831</strain>
    </source>
</reference>
<evidence type="ECO:0000313" key="2">
    <source>
        <dbReference type="EMBL" id="GGM16246.1"/>
    </source>
</evidence>
<dbReference type="Gene3D" id="3.10.450.50">
    <property type="match status" value="1"/>
</dbReference>
<proteinExistence type="predicted"/>
<evidence type="ECO:0000259" key="1">
    <source>
        <dbReference type="Pfam" id="PF14534"/>
    </source>
</evidence>
<protein>
    <recommendedName>
        <fullName evidence="1">DUF4440 domain-containing protein</fullName>
    </recommendedName>
</protein>
<gene>
    <name evidence="2" type="ORF">GCM10007977_016920</name>
</gene>